<dbReference type="Proteomes" id="UP000827976">
    <property type="component" value="Chromosome 1"/>
</dbReference>
<name>A0ACB7WUY6_DIOAL</name>
<sequence>MEDVSSFIYISVLWKSWVTVNRVTVEFLFVRLSLMVHESKSSVGAWREVELQCVCVRVCVGFKFQLGYMQENRSNDVMVEVELQKTQVIALVEVELQCGKGSHMMA</sequence>
<dbReference type="EMBL" id="CM037011">
    <property type="protein sequence ID" value="KAH7692200.1"/>
    <property type="molecule type" value="Genomic_DNA"/>
</dbReference>
<evidence type="ECO:0000313" key="2">
    <source>
        <dbReference type="Proteomes" id="UP000827976"/>
    </source>
</evidence>
<proteinExistence type="predicted"/>
<comment type="caution">
    <text evidence="1">The sequence shown here is derived from an EMBL/GenBank/DDBJ whole genome shotgun (WGS) entry which is preliminary data.</text>
</comment>
<reference evidence="2" key="1">
    <citation type="journal article" date="2022" name="Nat. Commun.">
        <title>Chromosome evolution and the genetic basis of agronomically important traits in greater yam.</title>
        <authorList>
            <person name="Bredeson J.V."/>
            <person name="Lyons J.B."/>
            <person name="Oniyinde I.O."/>
            <person name="Okereke N.R."/>
            <person name="Kolade O."/>
            <person name="Nnabue I."/>
            <person name="Nwadili C.O."/>
            <person name="Hribova E."/>
            <person name="Parker M."/>
            <person name="Nwogha J."/>
            <person name="Shu S."/>
            <person name="Carlson J."/>
            <person name="Kariba R."/>
            <person name="Muthemba S."/>
            <person name="Knop K."/>
            <person name="Barton G.J."/>
            <person name="Sherwood A.V."/>
            <person name="Lopez-Montes A."/>
            <person name="Asiedu R."/>
            <person name="Jamnadass R."/>
            <person name="Muchugi A."/>
            <person name="Goodstein D."/>
            <person name="Egesi C.N."/>
            <person name="Featherston J."/>
            <person name="Asfaw A."/>
            <person name="Simpson G.G."/>
            <person name="Dolezel J."/>
            <person name="Hendre P.S."/>
            <person name="Van Deynze A."/>
            <person name="Kumar P.L."/>
            <person name="Obidiegwu J.E."/>
            <person name="Bhattacharjee R."/>
            <person name="Rokhsar D.S."/>
        </authorList>
    </citation>
    <scope>NUCLEOTIDE SEQUENCE [LARGE SCALE GENOMIC DNA]</scope>
    <source>
        <strain evidence="2">cv. TDa95/00328</strain>
    </source>
</reference>
<protein>
    <submittedName>
        <fullName evidence="1">Uncharacterized protein</fullName>
    </submittedName>
</protein>
<accession>A0ACB7WUY6</accession>
<gene>
    <name evidence="1" type="ORF">IHE45_01G049700</name>
</gene>
<keyword evidence="2" id="KW-1185">Reference proteome</keyword>
<organism evidence="1 2">
    <name type="scientific">Dioscorea alata</name>
    <name type="common">Purple yam</name>
    <dbReference type="NCBI Taxonomy" id="55571"/>
    <lineage>
        <taxon>Eukaryota</taxon>
        <taxon>Viridiplantae</taxon>
        <taxon>Streptophyta</taxon>
        <taxon>Embryophyta</taxon>
        <taxon>Tracheophyta</taxon>
        <taxon>Spermatophyta</taxon>
        <taxon>Magnoliopsida</taxon>
        <taxon>Liliopsida</taxon>
        <taxon>Dioscoreales</taxon>
        <taxon>Dioscoreaceae</taxon>
        <taxon>Dioscorea</taxon>
    </lineage>
</organism>
<evidence type="ECO:0000313" key="1">
    <source>
        <dbReference type="EMBL" id="KAH7692200.1"/>
    </source>
</evidence>